<keyword evidence="2" id="KW-1185">Reference proteome</keyword>
<protein>
    <recommendedName>
        <fullName evidence="3">HlyD family secretion protein</fullName>
    </recommendedName>
</protein>
<evidence type="ECO:0000313" key="1">
    <source>
        <dbReference type="EMBL" id="WPB84716.1"/>
    </source>
</evidence>
<accession>A0ABZ0PGW8</accession>
<sequence>MPFIASDLVPLIQTARFNLWHYRSTDLQAAITTAGYFAPAAATLRAGDLMIVQSADAMAMLPVRSNAATGPGVTLDGAVAPIALTRSIAQTLRMVQAAGAVVSTIILAPLMAGIIVGTSIPVQAQVTGPIQQVVITLRNAQNQIIPPAVLVNVDQGYVTATLPTPPVGTGYRIRIEDALDTGVVATSRSFNILPDLRLILIEDGAKLLQEDGSAISQG</sequence>
<dbReference type="EMBL" id="CP137852">
    <property type="protein sequence ID" value="WPB84716.1"/>
    <property type="molecule type" value="Genomic_DNA"/>
</dbReference>
<reference evidence="1 2" key="1">
    <citation type="submission" date="2023-11" db="EMBL/GenBank/DDBJ databases">
        <title>Arctic aerobic anoxygenic photoheterotroph Sediminicoccus rosea KRV36 adapts its photosynthesis to long days of polar summer.</title>
        <authorList>
            <person name="Tomasch J."/>
            <person name="Kopejtka K."/>
            <person name="Bily T."/>
            <person name="Gardiner A.T."/>
            <person name="Gardian Z."/>
            <person name="Shivaramu S."/>
            <person name="Koblizek M."/>
            <person name="Engelhardt F."/>
            <person name="Kaftan D."/>
        </authorList>
    </citation>
    <scope>NUCLEOTIDE SEQUENCE [LARGE SCALE GENOMIC DNA]</scope>
    <source>
        <strain evidence="1 2">R-30</strain>
    </source>
</reference>
<organism evidence="1 2">
    <name type="scientific">Sediminicoccus rosea</name>
    <dbReference type="NCBI Taxonomy" id="1225128"/>
    <lineage>
        <taxon>Bacteria</taxon>
        <taxon>Pseudomonadati</taxon>
        <taxon>Pseudomonadota</taxon>
        <taxon>Alphaproteobacteria</taxon>
        <taxon>Acetobacterales</taxon>
        <taxon>Roseomonadaceae</taxon>
        <taxon>Sediminicoccus</taxon>
    </lineage>
</organism>
<gene>
    <name evidence="1" type="ORF">R9Z33_21805</name>
</gene>
<evidence type="ECO:0000313" key="2">
    <source>
        <dbReference type="Proteomes" id="UP001305521"/>
    </source>
</evidence>
<name>A0ABZ0PGW8_9PROT</name>
<evidence type="ECO:0008006" key="3">
    <source>
        <dbReference type="Google" id="ProtNLM"/>
    </source>
</evidence>
<dbReference type="RefSeq" id="WP_318648680.1">
    <property type="nucleotide sequence ID" value="NZ_CP137852.1"/>
</dbReference>
<proteinExistence type="predicted"/>
<dbReference type="Proteomes" id="UP001305521">
    <property type="component" value="Chromosome"/>
</dbReference>